<dbReference type="PANTHER" id="PTHR43701:SF2">
    <property type="entry name" value="MEMBRANE TRANSPORTER PROTEIN YJNA-RELATED"/>
    <property type="match status" value="1"/>
</dbReference>
<organism evidence="6 7">
    <name type="scientific">Caldimicrobium thiodismutans</name>
    <dbReference type="NCBI Taxonomy" id="1653476"/>
    <lineage>
        <taxon>Bacteria</taxon>
        <taxon>Pseudomonadati</taxon>
        <taxon>Thermodesulfobacteriota</taxon>
        <taxon>Thermodesulfobacteria</taxon>
        <taxon>Thermodesulfobacteriales</taxon>
        <taxon>Thermodesulfobacteriaceae</taxon>
        <taxon>Caldimicrobium</taxon>
    </lineage>
</organism>
<evidence type="ECO:0000256" key="3">
    <source>
        <dbReference type="ARBA" id="ARBA00022989"/>
    </source>
</evidence>
<comment type="caution">
    <text evidence="6">The sequence shown here is derived from an EMBL/GenBank/DDBJ whole genome shotgun (WGS) entry which is preliminary data.</text>
</comment>
<proteinExistence type="inferred from homology"/>
<evidence type="ECO:0000313" key="7">
    <source>
        <dbReference type="Proteomes" id="UP000235731"/>
    </source>
</evidence>
<evidence type="ECO:0000256" key="5">
    <source>
        <dbReference type="RuleBase" id="RU363041"/>
    </source>
</evidence>
<evidence type="ECO:0000256" key="2">
    <source>
        <dbReference type="ARBA" id="ARBA00022692"/>
    </source>
</evidence>
<keyword evidence="3 5" id="KW-1133">Transmembrane helix</keyword>
<dbReference type="Proteomes" id="UP000235731">
    <property type="component" value="Unassembled WGS sequence"/>
</dbReference>
<evidence type="ECO:0000256" key="1">
    <source>
        <dbReference type="ARBA" id="ARBA00004141"/>
    </source>
</evidence>
<dbReference type="AlphaFoldDB" id="A0A2N7PHV4"/>
<dbReference type="PANTHER" id="PTHR43701">
    <property type="entry name" value="MEMBRANE TRANSPORTER PROTEIN MJ0441-RELATED"/>
    <property type="match status" value="1"/>
</dbReference>
<evidence type="ECO:0000256" key="4">
    <source>
        <dbReference type="ARBA" id="ARBA00023136"/>
    </source>
</evidence>
<dbReference type="InterPro" id="IPR002781">
    <property type="entry name" value="TM_pro_TauE-like"/>
</dbReference>
<feature type="transmembrane region" description="Helical" evidence="5">
    <location>
        <begin position="295"/>
        <end position="320"/>
    </location>
</feature>
<dbReference type="Pfam" id="PF01925">
    <property type="entry name" value="TauE"/>
    <property type="match status" value="1"/>
</dbReference>
<sequence length="444" mass="49631">MISKMWKWFFWVVLPLFLVIGAYSWVFTQEAKKEASQGAPKSPEATVVKPSVSEGSEATKVELKLDKEVYKGGETIKISGKVPTGMKVNFIEITSVDSKVQVSRLDRKDFKFYLSKEIPAFYHIVINEDYVAKIDKNGTIEEKPVKEVYNKWKANKKWKIGEFMKETNADVAFITPPKLISEIKVWKTSISKAIIGSRGEPLPSLTDKKEIKKEAARLIQTRMKDLPKIFSLGKIKTNEDGTFEYSFKLPDNAPPRSYTVIAVVNKEVKSEPIKLTVDVSFPKIYFPVAGTSTNFLGPLILSLAICTFGVLMGAGGGFILNPLLIMIYHLPHGVVAGSVMPTVLFSQATGIYNYSKIGFINWKLGITIGIFMALGGFFGPLLNQFVTLDEYKFVFGIVLLGLAALMFWQTTPGYIEKSKKEKAILEEFKKRAAAAKKAKEEQKS</sequence>
<reference evidence="6 7" key="1">
    <citation type="submission" date="2018-01" db="EMBL/GenBank/DDBJ databases">
        <title>Metagenomic assembled genomes from two thermal pools in the Uzon Caldera, Kamchatka, Russia.</title>
        <authorList>
            <person name="Wilkins L."/>
            <person name="Ettinger C."/>
        </authorList>
    </citation>
    <scope>NUCLEOTIDE SEQUENCE [LARGE SCALE GENOMIC DNA]</scope>
    <source>
        <strain evidence="6">ZAV-15</strain>
    </source>
</reference>
<accession>A0A2N7PHV4</accession>
<dbReference type="GO" id="GO:0005886">
    <property type="term" value="C:plasma membrane"/>
    <property type="evidence" value="ECO:0007669"/>
    <property type="project" value="UniProtKB-SubCell"/>
</dbReference>
<name>A0A2N7PHV4_9BACT</name>
<feature type="transmembrane region" description="Helical" evidence="5">
    <location>
        <begin position="364"/>
        <end position="382"/>
    </location>
</feature>
<keyword evidence="4 5" id="KW-0472">Membrane</keyword>
<gene>
    <name evidence="6" type="ORF">C0197_06700</name>
</gene>
<keyword evidence="2 5" id="KW-0812">Transmembrane</keyword>
<comment type="subcellular location">
    <subcellularLocation>
        <location evidence="5">Cell membrane</location>
        <topology evidence="5">Multi-pass membrane protein</topology>
    </subcellularLocation>
    <subcellularLocation>
        <location evidence="1">Membrane</location>
        <topology evidence="1">Multi-pass membrane protein</topology>
    </subcellularLocation>
</comment>
<dbReference type="InterPro" id="IPR051598">
    <property type="entry name" value="TSUP/Inactive_protease-like"/>
</dbReference>
<evidence type="ECO:0000313" key="6">
    <source>
        <dbReference type="EMBL" id="PMP60637.1"/>
    </source>
</evidence>
<protein>
    <recommendedName>
        <fullName evidence="5">Probable membrane transporter protein</fullName>
    </recommendedName>
</protein>
<dbReference type="EMBL" id="PNIE01000102">
    <property type="protein sequence ID" value="PMP60637.1"/>
    <property type="molecule type" value="Genomic_DNA"/>
</dbReference>
<keyword evidence="5" id="KW-1003">Cell membrane</keyword>
<comment type="similarity">
    <text evidence="5">Belongs to the 4-toluene sulfonate uptake permease (TSUP) (TC 2.A.102) family.</text>
</comment>
<feature type="transmembrane region" description="Helical" evidence="5">
    <location>
        <begin position="394"/>
        <end position="415"/>
    </location>
</feature>